<evidence type="ECO:0000256" key="10">
    <source>
        <dbReference type="SAM" id="Coils"/>
    </source>
</evidence>
<feature type="region of interest" description="Disordered" evidence="11">
    <location>
        <begin position="342"/>
        <end position="370"/>
    </location>
</feature>
<dbReference type="Pfam" id="PF00612">
    <property type="entry name" value="IQ"/>
    <property type="match status" value="1"/>
</dbReference>
<sequence>MPQKRTDLPPVCSHNSTSTRQAAASFNATDSPLMSLSLVQSLRLAAVLEDCSDQLDILGYTLTVQVGRERGAAAAQERTRLTKLRRDCQYVKQQISKLHSELEGEQSFTSILQVVEEEEQRKKAENMQREAKMELEQRKRALRRQQEALQRKTEKLEELYWLTKELNRQLDEQSLNAAIRRSLVENDTELQLQWAQKKTGQAERLLEDQLQLLQKQLEEEARVHEESEKFLRNRQEVTPPTRLNAVFSEAVVHEFSVLQQQLQQWQQHTKQMLHEKEEQLNKVCRSRIVNLDKVTEMKRKFAEMEEVVKEEMKEQEKRDQQQARVTAATKLQAWWRGCMVRLGLGGGGDKAKEDKKSKKKKADKKKKKKK</sequence>
<evidence type="ECO:0000256" key="4">
    <source>
        <dbReference type="ARBA" id="ARBA00022490"/>
    </source>
</evidence>
<feature type="compositionally biased region" description="Basic residues" evidence="11">
    <location>
        <begin position="357"/>
        <end position="370"/>
    </location>
</feature>
<evidence type="ECO:0000256" key="1">
    <source>
        <dbReference type="ARBA" id="ARBA00004611"/>
    </source>
</evidence>
<keyword evidence="6" id="KW-0969">Cilium</keyword>
<comment type="subcellular location">
    <subcellularLocation>
        <location evidence="1">Cytoplasm</location>
        <location evidence="1">Cytoskeleton</location>
        <location evidence="1">Flagellum axoneme</location>
    </subcellularLocation>
</comment>
<evidence type="ECO:0000256" key="9">
    <source>
        <dbReference type="ARBA" id="ARBA00032183"/>
    </source>
</evidence>
<name>A0A6A4TQE1_SCOMX</name>
<dbReference type="GO" id="GO:0007288">
    <property type="term" value="P:sperm axoneme assembly"/>
    <property type="evidence" value="ECO:0007669"/>
    <property type="project" value="TreeGrafter"/>
</dbReference>
<keyword evidence="7" id="KW-0206">Cytoskeleton</keyword>
<dbReference type="EMBL" id="VEVO01000002">
    <property type="protein sequence ID" value="KAF0044981.1"/>
    <property type="molecule type" value="Genomic_DNA"/>
</dbReference>
<dbReference type="PANTHER" id="PTHR14871">
    <property type="entry name" value="DYNEIN REGULATORY COMPLEX PROTEIN 9"/>
    <property type="match status" value="1"/>
</dbReference>
<dbReference type="GO" id="GO:0005737">
    <property type="term" value="C:cytoplasm"/>
    <property type="evidence" value="ECO:0007669"/>
    <property type="project" value="TreeGrafter"/>
</dbReference>
<gene>
    <name evidence="12" type="ORF">F2P81_001510</name>
</gene>
<organism evidence="12 13">
    <name type="scientific">Scophthalmus maximus</name>
    <name type="common">Turbot</name>
    <name type="synonym">Psetta maxima</name>
    <dbReference type="NCBI Taxonomy" id="52904"/>
    <lineage>
        <taxon>Eukaryota</taxon>
        <taxon>Metazoa</taxon>
        <taxon>Chordata</taxon>
        <taxon>Craniata</taxon>
        <taxon>Vertebrata</taxon>
        <taxon>Euteleostomi</taxon>
        <taxon>Actinopterygii</taxon>
        <taxon>Neopterygii</taxon>
        <taxon>Teleostei</taxon>
        <taxon>Neoteleostei</taxon>
        <taxon>Acanthomorphata</taxon>
        <taxon>Carangaria</taxon>
        <taxon>Pleuronectiformes</taxon>
        <taxon>Pleuronectoidei</taxon>
        <taxon>Scophthalmidae</taxon>
        <taxon>Scophthalmus</taxon>
    </lineage>
</organism>
<evidence type="ECO:0000256" key="2">
    <source>
        <dbReference type="ARBA" id="ARBA00008222"/>
    </source>
</evidence>
<dbReference type="InterPro" id="IPR042618">
    <property type="entry name" value="IQCG"/>
</dbReference>
<evidence type="ECO:0000313" key="12">
    <source>
        <dbReference type="EMBL" id="KAF0044981.1"/>
    </source>
</evidence>
<evidence type="ECO:0000256" key="7">
    <source>
        <dbReference type="ARBA" id="ARBA00023212"/>
    </source>
</evidence>
<evidence type="ECO:0000256" key="3">
    <source>
        <dbReference type="ARBA" id="ARBA00013738"/>
    </source>
</evidence>
<dbReference type="InterPro" id="IPR000048">
    <property type="entry name" value="IQ_motif_EF-hand-BS"/>
</dbReference>
<feature type="coiled-coil region" evidence="10">
    <location>
        <begin position="114"/>
        <end position="159"/>
    </location>
</feature>
<keyword evidence="5" id="KW-0282">Flagellum</keyword>
<comment type="caution">
    <text evidence="12">The sequence shown here is derived from an EMBL/GenBank/DDBJ whole genome shotgun (WGS) entry which is preliminary data.</text>
</comment>
<dbReference type="CDD" id="cd23766">
    <property type="entry name" value="IQCG"/>
    <property type="match status" value="1"/>
</dbReference>
<keyword evidence="4" id="KW-0963">Cytoplasm</keyword>
<accession>A0A6A4TQE1</accession>
<dbReference type="GO" id="GO:0036126">
    <property type="term" value="C:sperm flagellum"/>
    <property type="evidence" value="ECO:0007669"/>
    <property type="project" value="TreeGrafter"/>
</dbReference>
<feature type="coiled-coil region" evidence="10">
    <location>
        <begin position="203"/>
        <end position="234"/>
    </location>
</feature>
<feature type="coiled-coil region" evidence="10">
    <location>
        <begin position="294"/>
        <end position="324"/>
    </location>
</feature>
<dbReference type="Proteomes" id="UP000438429">
    <property type="component" value="Unassembled WGS sequence"/>
</dbReference>
<reference evidence="12 13" key="1">
    <citation type="submission" date="2019-06" db="EMBL/GenBank/DDBJ databases">
        <title>Draft genomes of female and male turbot (Scophthalmus maximus).</title>
        <authorList>
            <person name="Xu H."/>
            <person name="Xu X.-W."/>
            <person name="Shao C."/>
            <person name="Chen S."/>
        </authorList>
    </citation>
    <scope>NUCLEOTIDE SEQUENCE [LARGE SCALE GENOMIC DNA]</scope>
    <source>
        <strain evidence="12">Ysfricsl-2016a</strain>
        <tissue evidence="12">Blood</tissue>
    </source>
</reference>
<keyword evidence="10" id="KW-0175">Coiled coil</keyword>
<dbReference type="PANTHER" id="PTHR14871:SF1">
    <property type="entry name" value="DYNEIN REGULATORY COMPLEX PROTEIN 9"/>
    <property type="match status" value="1"/>
</dbReference>
<evidence type="ECO:0000256" key="6">
    <source>
        <dbReference type="ARBA" id="ARBA00023069"/>
    </source>
</evidence>
<evidence type="ECO:0000256" key="11">
    <source>
        <dbReference type="SAM" id="MobiDB-lite"/>
    </source>
</evidence>
<protein>
    <recommendedName>
        <fullName evidence="3">Dynein regulatory complex protein 9</fullName>
    </recommendedName>
    <alternativeName>
        <fullName evidence="9">IQ domain-containing protein G</fullName>
    </alternativeName>
</protein>
<evidence type="ECO:0000313" key="13">
    <source>
        <dbReference type="Proteomes" id="UP000438429"/>
    </source>
</evidence>
<dbReference type="AlphaFoldDB" id="A0A6A4TQE1"/>
<evidence type="ECO:0000256" key="8">
    <source>
        <dbReference type="ARBA" id="ARBA00023273"/>
    </source>
</evidence>
<proteinExistence type="inferred from homology"/>
<keyword evidence="8" id="KW-0966">Cell projection</keyword>
<evidence type="ECO:0000256" key="5">
    <source>
        <dbReference type="ARBA" id="ARBA00022846"/>
    </source>
</evidence>
<comment type="similarity">
    <text evidence="2">Belongs to the DRC9 family.</text>
</comment>